<dbReference type="InterPro" id="IPR029044">
    <property type="entry name" value="Nucleotide-diphossugar_trans"/>
</dbReference>
<reference evidence="3" key="1">
    <citation type="submission" date="2021-01" db="EMBL/GenBank/DDBJ databases">
        <authorList>
            <person name="Corre E."/>
            <person name="Pelletier E."/>
            <person name="Niang G."/>
            <person name="Scheremetjew M."/>
            <person name="Finn R."/>
            <person name="Kale V."/>
            <person name="Holt S."/>
            <person name="Cochrane G."/>
            <person name="Meng A."/>
            <person name="Brown T."/>
            <person name="Cohen L."/>
        </authorList>
    </citation>
    <scope>NUCLEOTIDE SEQUENCE</scope>
    <source>
        <strain evidence="3">CCMP3105</strain>
    </source>
</reference>
<gene>
    <name evidence="3" type="ORF">AMON00008_LOCUS30942</name>
    <name evidence="4" type="ORF">AMON00008_LOCUS30943</name>
</gene>
<evidence type="ECO:0000256" key="1">
    <source>
        <dbReference type="SAM" id="MobiDB-lite"/>
    </source>
</evidence>
<evidence type="ECO:0000259" key="2">
    <source>
        <dbReference type="Pfam" id="PF13632"/>
    </source>
</evidence>
<dbReference type="AlphaFoldDB" id="A0A6T1E7A2"/>
<sequence>MFDFGDNEPALPGAGSTPDEEVEDDDTVIMVDAWRTPRGRCGSCSSCRLWTKASGPFAHLHCGTCKCKTTAHEDLSSWLREVLEHSTPTVESLLVSKGIPLKAYTCWSPLETLFHLETDGAFSPLRDGRNPSKSPREEEASASLTFEKPLCSVICPTTAERHAFHPLLYHCFCQQSYQPRELVVIDTGPRPSSFLVERAKHDRAVVYRWFTDGRWTIGTKRNLACFLSRGELIAHFDDDDLYAPDYLAHMNQVILAAAGLGQQPPEADVGDGEAGGEGQSLLGDFKAATTLSSWHVFDTTERTFRFLHAVSDKWVYGWGFSFVFTREAWRRNFFPYRDIGEDFDFMMALRKLPGAWVLAVEDPGAICSHTYHPKLSISGGEKRRDGTHIPIGQEVQPPEPLARLLPLLFEADGRALRNLKGRPMPSEDVYSYSVSGSWNGWSSFEELHRNGTGRLFSATILMPSTPLDVEFQVFANRDYSMSYHPSATGLILGPWRCPGANWKVQVSKSRNAISVSWDPSGEKKLVVQAVARSSLGTKPTASASRTAPMRSGPALLQPSPSQPAPAKSKKEVPTLTCSEALDMQDALIGAYKTEDFQEKLRRIWSQTGGDRVLRYKLRQDLCLPIQGPIVARFGFEPSRLGVAQCVALFKSAAWCQDPTVVANNNLMHILCDIDAQMRSF</sequence>
<evidence type="ECO:0000313" key="3">
    <source>
        <dbReference type="EMBL" id="CAE4605035.1"/>
    </source>
</evidence>
<evidence type="ECO:0000313" key="4">
    <source>
        <dbReference type="EMBL" id="CAE4605038.1"/>
    </source>
</evidence>
<feature type="region of interest" description="Disordered" evidence="1">
    <location>
        <begin position="536"/>
        <end position="572"/>
    </location>
</feature>
<dbReference type="Pfam" id="PF13632">
    <property type="entry name" value="Glyco_trans_2_3"/>
    <property type="match status" value="1"/>
</dbReference>
<dbReference type="SUPFAM" id="SSF53448">
    <property type="entry name" value="Nucleotide-diphospho-sugar transferases"/>
    <property type="match status" value="1"/>
</dbReference>
<dbReference type="CDD" id="cd00761">
    <property type="entry name" value="Glyco_tranf_GTA_type"/>
    <property type="match status" value="1"/>
</dbReference>
<dbReference type="InterPro" id="IPR001173">
    <property type="entry name" value="Glyco_trans_2-like"/>
</dbReference>
<protein>
    <recommendedName>
        <fullName evidence="2">Glycosyltransferase 2-like domain-containing protein</fullName>
    </recommendedName>
</protein>
<name>A0A6T1E7A2_9DINO</name>
<organism evidence="3">
    <name type="scientific">Alexandrium monilatum</name>
    <dbReference type="NCBI Taxonomy" id="311494"/>
    <lineage>
        <taxon>Eukaryota</taxon>
        <taxon>Sar</taxon>
        <taxon>Alveolata</taxon>
        <taxon>Dinophyceae</taxon>
        <taxon>Gonyaulacales</taxon>
        <taxon>Pyrocystaceae</taxon>
        <taxon>Alexandrium</taxon>
    </lineage>
</organism>
<feature type="domain" description="Glycosyltransferase 2-like" evidence="2">
    <location>
        <begin position="233"/>
        <end position="373"/>
    </location>
</feature>
<dbReference type="EMBL" id="HBNR01044475">
    <property type="protein sequence ID" value="CAE4605038.1"/>
    <property type="molecule type" value="Transcribed_RNA"/>
</dbReference>
<proteinExistence type="predicted"/>
<feature type="compositionally biased region" description="Polar residues" evidence="1">
    <location>
        <begin position="536"/>
        <end position="545"/>
    </location>
</feature>
<dbReference type="EMBL" id="HBNR01044474">
    <property type="protein sequence ID" value="CAE4605035.1"/>
    <property type="molecule type" value="Transcribed_RNA"/>
</dbReference>
<feature type="region of interest" description="Disordered" evidence="1">
    <location>
        <begin position="1"/>
        <end position="23"/>
    </location>
</feature>
<dbReference type="Gene3D" id="3.90.550.10">
    <property type="entry name" value="Spore Coat Polysaccharide Biosynthesis Protein SpsA, Chain A"/>
    <property type="match status" value="1"/>
</dbReference>
<accession>A0A6T1E7A2</accession>